<proteinExistence type="predicted"/>
<reference evidence="1" key="1">
    <citation type="submission" date="2022-05" db="EMBL/GenBank/DDBJ databases">
        <authorList>
            <person name="Pankratov T."/>
        </authorList>
    </citation>
    <scope>NUCLEOTIDE SEQUENCE</scope>
    <source>
        <strain evidence="1">BP6-180914</strain>
    </source>
</reference>
<sequence>MIEPDLNGIACRGCPPNLRCSDKASTFASARCHPTGDPAMFSTRRPGVIHPEKEQETSPRILDIIKRLKSLNAHDRKLLRLLEDHVRRVVEEAKTDLPVSDDNDPKLPLETLLRPLEHWQVERHSASGKPCISRSRPVNPSICSAASCRGVESIIPVEVASKSGGMTAIHGEVDTLIEPGSWMVRQRAEPPFRRIRSIEVIAQTRLRHRL</sequence>
<dbReference type="Proteomes" id="UP001165667">
    <property type="component" value="Unassembled WGS sequence"/>
</dbReference>
<evidence type="ECO:0000313" key="1">
    <source>
        <dbReference type="EMBL" id="MCW6512652.1"/>
    </source>
</evidence>
<name>A0AA41Z401_9HYPH</name>
<dbReference type="RefSeq" id="WP_282589028.1">
    <property type="nucleotide sequence ID" value="NZ_JAMOIM010000058.1"/>
</dbReference>
<accession>A0AA41Z401</accession>
<keyword evidence="2" id="KW-1185">Reference proteome</keyword>
<dbReference type="AlphaFoldDB" id="A0AA41Z401"/>
<gene>
    <name evidence="1" type="ORF">M8523_32620</name>
</gene>
<organism evidence="1 2">
    <name type="scientific">Lichenifustis flavocetrariae</name>
    <dbReference type="NCBI Taxonomy" id="2949735"/>
    <lineage>
        <taxon>Bacteria</taxon>
        <taxon>Pseudomonadati</taxon>
        <taxon>Pseudomonadota</taxon>
        <taxon>Alphaproteobacteria</taxon>
        <taxon>Hyphomicrobiales</taxon>
        <taxon>Lichenihabitantaceae</taxon>
        <taxon>Lichenifustis</taxon>
    </lineage>
</organism>
<protein>
    <submittedName>
        <fullName evidence="1">Uncharacterized protein</fullName>
    </submittedName>
</protein>
<comment type="caution">
    <text evidence="1">The sequence shown here is derived from an EMBL/GenBank/DDBJ whole genome shotgun (WGS) entry which is preliminary data.</text>
</comment>
<dbReference type="EMBL" id="JAMOIM010000058">
    <property type="protein sequence ID" value="MCW6512652.1"/>
    <property type="molecule type" value="Genomic_DNA"/>
</dbReference>
<evidence type="ECO:0000313" key="2">
    <source>
        <dbReference type="Proteomes" id="UP001165667"/>
    </source>
</evidence>